<sequence length="392" mass="44797">MKRSAQATTRREFIKTLRSPRRFGSDVVFTSSFSLNVGWSSVSRSRTWHSRFQGLIATTRPRLQVDGCMNPWGRRDMTVLTLTEGSAWAQEFGDGTVVLRRGFGDHPAPRGTLGEQAIEAALSGFTEEDKSRESGWRRLSLAFYLASSPVRRWESLLEMFNKWQAQRWWAENHEKVMELYSLTRFNRQAIPLPIAPHLEDESLKIESAQFSPMVHQLQKQKVPFHFPKPMSSVNTCGMVCPSESVDYLPAKCHYHHQHLCLTGQRCYDSGGLASTPKVSSINGAKMEVSSMASSGRGSSFQGPDCSGEFAPSPSFTSDQERELVEEDEPGVYITICVLPGGYRELRRIRFSRERFSEKHARLWWEDNRSRIHHHYMSQSNQFLPLTKIPHHI</sequence>
<name>A0A835RQ26_VANPL</name>
<evidence type="ECO:0000256" key="1">
    <source>
        <dbReference type="ARBA" id="ARBA00004123"/>
    </source>
</evidence>
<proteinExistence type="inferred from homology"/>
<dbReference type="OrthoDB" id="1937137at2759"/>
<reference evidence="5 6" key="1">
    <citation type="journal article" date="2020" name="Nat. Food">
        <title>A phased Vanilla planifolia genome enables genetic improvement of flavour and production.</title>
        <authorList>
            <person name="Hasing T."/>
            <person name="Tang H."/>
            <person name="Brym M."/>
            <person name="Khazi F."/>
            <person name="Huang T."/>
            <person name="Chambers A.H."/>
        </authorList>
    </citation>
    <scope>NUCLEOTIDE SEQUENCE [LARGE SCALE GENOMIC DNA]</scope>
    <source>
        <tissue evidence="5">Leaf</tissue>
    </source>
</reference>
<comment type="caution">
    <text evidence="5">The sequence shown here is derived from an EMBL/GenBank/DDBJ whole genome shotgun (WGS) entry which is preliminary data.</text>
</comment>
<accession>A0A835RQ26</accession>
<dbReference type="InterPro" id="IPR013591">
    <property type="entry name" value="Brevis_radix_dom"/>
</dbReference>
<organism evidence="5 6">
    <name type="scientific">Vanilla planifolia</name>
    <name type="common">Vanilla</name>
    <dbReference type="NCBI Taxonomy" id="51239"/>
    <lineage>
        <taxon>Eukaryota</taxon>
        <taxon>Viridiplantae</taxon>
        <taxon>Streptophyta</taxon>
        <taxon>Embryophyta</taxon>
        <taxon>Tracheophyta</taxon>
        <taxon>Spermatophyta</taxon>
        <taxon>Magnoliopsida</taxon>
        <taxon>Liliopsida</taxon>
        <taxon>Asparagales</taxon>
        <taxon>Orchidaceae</taxon>
        <taxon>Vanilloideae</taxon>
        <taxon>Vanilleae</taxon>
        <taxon>Vanilla</taxon>
    </lineage>
</organism>
<dbReference type="PANTHER" id="PTHR46058:SF2">
    <property type="entry name" value="PROTEIN BREVIS RADIX-LIKE 3"/>
    <property type="match status" value="1"/>
</dbReference>
<dbReference type="Pfam" id="PF08381">
    <property type="entry name" value="BRX"/>
    <property type="match status" value="2"/>
</dbReference>
<evidence type="ECO:0000256" key="2">
    <source>
        <dbReference type="ARBA" id="ARBA00009057"/>
    </source>
</evidence>
<dbReference type="EMBL" id="JADCNL010000002">
    <property type="protein sequence ID" value="KAG0492315.1"/>
    <property type="molecule type" value="Genomic_DNA"/>
</dbReference>
<evidence type="ECO:0000313" key="6">
    <source>
        <dbReference type="Proteomes" id="UP000636800"/>
    </source>
</evidence>
<protein>
    <recommendedName>
        <fullName evidence="4">BRX domain-containing protein</fullName>
    </recommendedName>
</protein>
<evidence type="ECO:0000259" key="4">
    <source>
        <dbReference type="PROSITE" id="PS51514"/>
    </source>
</evidence>
<gene>
    <name evidence="5" type="ORF">HPP92_005713</name>
</gene>
<comment type="similarity">
    <text evidence="2">Belongs to the BRX family.</text>
</comment>
<keyword evidence="3" id="KW-0539">Nucleus</keyword>
<evidence type="ECO:0000313" key="5">
    <source>
        <dbReference type="EMBL" id="KAG0492315.1"/>
    </source>
</evidence>
<dbReference type="AlphaFoldDB" id="A0A835RQ26"/>
<dbReference type="PANTHER" id="PTHR46058">
    <property type="entry name" value="PROTEIN BREVIS RADIX-LIKE 1"/>
    <property type="match status" value="1"/>
</dbReference>
<comment type="subcellular location">
    <subcellularLocation>
        <location evidence="1">Nucleus</location>
    </subcellularLocation>
</comment>
<evidence type="ECO:0000256" key="3">
    <source>
        <dbReference type="ARBA" id="ARBA00023242"/>
    </source>
</evidence>
<feature type="domain" description="BRX" evidence="4">
    <location>
        <begin position="321"/>
        <end position="376"/>
    </location>
</feature>
<dbReference type="GO" id="GO:0005634">
    <property type="term" value="C:nucleus"/>
    <property type="evidence" value="ECO:0007669"/>
    <property type="project" value="UniProtKB-SubCell"/>
</dbReference>
<dbReference type="InterPro" id="IPR044532">
    <property type="entry name" value="BRX-like"/>
</dbReference>
<dbReference type="Proteomes" id="UP000636800">
    <property type="component" value="Chromosome 2"/>
</dbReference>
<dbReference type="PROSITE" id="PS51514">
    <property type="entry name" value="BRX"/>
    <property type="match status" value="1"/>
</dbReference>
<keyword evidence="6" id="KW-1185">Reference proteome</keyword>